<keyword evidence="10" id="KW-1185">Reference proteome</keyword>
<evidence type="ECO:0000256" key="4">
    <source>
        <dbReference type="ARBA" id="ARBA00022679"/>
    </source>
</evidence>
<comment type="caution">
    <text evidence="9">The sequence shown here is derived from an EMBL/GenBank/DDBJ whole genome shotgun (WGS) entry which is preliminary data.</text>
</comment>
<dbReference type="Proteomes" id="UP000677913">
    <property type="component" value="Unassembled WGS sequence"/>
</dbReference>
<evidence type="ECO:0000313" key="9">
    <source>
        <dbReference type="EMBL" id="MBS2962325.1"/>
    </source>
</evidence>
<keyword evidence="6 7" id="KW-0414">Isoprene biosynthesis</keyword>
<dbReference type="RefSeq" id="WP_211464856.1">
    <property type="nucleotide sequence ID" value="NZ_JAGSXH010000009.1"/>
</dbReference>
<evidence type="ECO:0000256" key="6">
    <source>
        <dbReference type="ARBA" id="ARBA00023229"/>
    </source>
</evidence>
<dbReference type="InterPro" id="IPR034683">
    <property type="entry name" value="IspD/TarI"/>
</dbReference>
<proteinExistence type="inferred from homology"/>
<reference evidence="9" key="1">
    <citation type="submission" date="2021-04" db="EMBL/GenBank/DDBJ databases">
        <title>Genome based classification of Actinospica acidithermotolerans sp. nov., an actinobacterium isolated from an Indonesian hot spring.</title>
        <authorList>
            <person name="Kusuma A.B."/>
            <person name="Putra K.E."/>
            <person name="Nafisah S."/>
            <person name="Loh J."/>
            <person name="Nouioui I."/>
            <person name="Goodfellow M."/>
        </authorList>
    </citation>
    <scope>NUCLEOTIDE SEQUENCE</scope>
    <source>
        <strain evidence="9">DSM 45618</strain>
    </source>
</reference>
<dbReference type="Gene3D" id="3.90.550.10">
    <property type="entry name" value="Spore Coat Polysaccharide Biosynthesis Protein SpsA, Chain A"/>
    <property type="match status" value="1"/>
</dbReference>
<dbReference type="InterPro" id="IPR001228">
    <property type="entry name" value="IspD"/>
</dbReference>
<dbReference type="InterPro" id="IPR029044">
    <property type="entry name" value="Nucleotide-diphossugar_trans"/>
</dbReference>
<evidence type="ECO:0000256" key="5">
    <source>
        <dbReference type="ARBA" id="ARBA00022695"/>
    </source>
</evidence>
<feature type="site" description="Positions MEP for the nucleophilic attack" evidence="7">
    <location>
        <position position="159"/>
    </location>
</feature>
<comment type="catalytic activity">
    <reaction evidence="1 7">
        <text>2-C-methyl-D-erythritol 4-phosphate + CTP + H(+) = 4-CDP-2-C-methyl-D-erythritol + diphosphate</text>
        <dbReference type="Rhea" id="RHEA:13429"/>
        <dbReference type="ChEBI" id="CHEBI:15378"/>
        <dbReference type="ChEBI" id="CHEBI:33019"/>
        <dbReference type="ChEBI" id="CHEBI:37563"/>
        <dbReference type="ChEBI" id="CHEBI:57823"/>
        <dbReference type="ChEBI" id="CHEBI:58262"/>
        <dbReference type="EC" id="2.7.7.60"/>
    </reaction>
</comment>
<comment type="pathway">
    <text evidence="2 7">Isoprenoid biosynthesis; isopentenyl diphosphate biosynthesis via DXP pathway; isopentenyl diphosphate from 1-deoxy-D-xylulose 5-phosphate: step 2/6.</text>
</comment>
<evidence type="ECO:0000256" key="7">
    <source>
        <dbReference type="HAMAP-Rule" id="MF_00108"/>
    </source>
</evidence>
<dbReference type="CDD" id="cd02516">
    <property type="entry name" value="CDP-ME_synthetase"/>
    <property type="match status" value="1"/>
</dbReference>
<dbReference type="HAMAP" id="MF_00108">
    <property type="entry name" value="IspD"/>
    <property type="match status" value="1"/>
</dbReference>
<dbReference type="GO" id="GO:0019288">
    <property type="term" value="P:isopentenyl diphosphate biosynthetic process, methylerythritol 4-phosphate pathway"/>
    <property type="evidence" value="ECO:0007669"/>
    <property type="project" value="UniProtKB-UniRule"/>
</dbReference>
<dbReference type="AlphaFoldDB" id="A0A8J7WMT1"/>
<name>A0A8J7WMT1_9ACTN</name>
<dbReference type="InterPro" id="IPR050088">
    <property type="entry name" value="IspD/TarI_cytidylyltransf_bact"/>
</dbReference>
<evidence type="ECO:0000256" key="8">
    <source>
        <dbReference type="SAM" id="MobiDB-lite"/>
    </source>
</evidence>
<comment type="function">
    <text evidence="7">Catalyzes the formation of 4-diphosphocytidyl-2-C-methyl-D-erythritol from CTP and 2-C-methyl-D-erythritol 4-phosphate (MEP).</text>
</comment>
<comment type="similarity">
    <text evidence="3 7">Belongs to the IspD/TarI cytidylyltransferase family. IspD subfamily.</text>
</comment>
<evidence type="ECO:0000313" key="10">
    <source>
        <dbReference type="Proteomes" id="UP000677913"/>
    </source>
</evidence>
<dbReference type="SUPFAM" id="SSF53448">
    <property type="entry name" value="Nucleotide-diphospho-sugar transferases"/>
    <property type="match status" value="1"/>
</dbReference>
<keyword evidence="4 7" id="KW-0808">Transferase</keyword>
<feature type="region of interest" description="Disordered" evidence="8">
    <location>
        <begin position="233"/>
        <end position="256"/>
    </location>
</feature>
<feature type="site" description="Transition state stabilizer" evidence="7">
    <location>
        <position position="20"/>
    </location>
</feature>
<dbReference type="GO" id="GO:0050518">
    <property type="term" value="F:2-C-methyl-D-erythritol 4-phosphate cytidylyltransferase activity"/>
    <property type="evidence" value="ECO:0007669"/>
    <property type="project" value="UniProtKB-UniRule"/>
</dbReference>
<organism evidence="9 10">
    <name type="scientific">Actinocrinis puniceicyclus</name>
    <dbReference type="NCBI Taxonomy" id="977794"/>
    <lineage>
        <taxon>Bacteria</taxon>
        <taxon>Bacillati</taxon>
        <taxon>Actinomycetota</taxon>
        <taxon>Actinomycetes</taxon>
        <taxon>Catenulisporales</taxon>
        <taxon>Actinospicaceae</taxon>
        <taxon>Actinocrinis</taxon>
    </lineage>
</organism>
<accession>A0A8J7WMT1</accession>
<dbReference type="Pfam" id="PF01128">
    <property type="entry name" value="IspD"/>
    <property type="match status" value="1"/>
</dbReference>
<keyword evidence="5 7" id="KW-0548">Nucleotidyltransferase</keyword>
<dbReference type="PROSITE" id="PS01295">
    <property type="entry name" value="ISPD"/>
    <property type="match status" value="1"/>
</dbReference>
<dbReference type="UniPathway" id="UPA00056">
    <property type="reaction ID" value="UER00093"/>
</dbReference>
<gene>
    <name evidence="7" type="primary">ispD</name>
    <name evidence="9" type="ORF">KGA66_04655</name>
</gene>
<dbReference type="EC" id="2.7.7.60" evidence="7"/>
<dbReference type="PANTHER" id="PTHR32125:SF4">
    <property type="entry name" value="2-C-METHYL-D-ERYTHRITOL 4-PHOSPHATE CYTIDYLYLTRANSFERASE, CHLOROPLASTIC"/>
    <property type="match status" value="1"/>
</dbReference>
<dbReference type="EMBL" id="JAGSXH010000009">
    <property type="protein sequence ID" value="MBS2962325.1"/>
    <property type="molecule type" value="Genomic_DNA"/>
</dbReference>
<sequence>MKTARGGTAAIVPAAGRGERLGPGEPKALRSIGGIPILVHAVGSLVSSGRIDLVVVAAPPGSVDGVRELLRAFDSVVRVVPGGGTRQQSVSLALDAIGEEHEIVLVHDAARALTPPALVGAIVDAVACGHDAVVPVLPVADTIKAVDPAGANVTGTVDRSTLRAVQTPQGFRRSLLVKAHAAAASTDTTDDAGLVERLGMPVSVVAGHAEAFKVTTPFDLLLAEAVWAERRKAGTASTSTSASASETVSGTARADE</sequence>
<dbReference type="NCBIfam" id="TIGR00453">
    <property type="entry name" value="ispD"/>
    <property type="match status" value="1"/>
</dbReference>
<feature type="site" description="Transition state stabilizer" evidence="7">
    <location>
        <position position="27"/>
    </location>
</feature>
<protein>
    <recommendedName>
        <fullName evidence="7">2-C-methyl-D-erythritol 4-phosphate cytidylyltransferase</fullName>
        <ecNumber evidence="7">2.7.7.60</ecNumber>
    </recommendedName>
    <alternativeName>
        <fullName evidence="7">4-diphosphocytidyl-2C-methyl-D-erythritol synthase</fullName>
    </alternativeName>
    <alternativeName>
        <fullName evidence="7">MEP cytidylyltransferase</fullName>
        <shortName evidence="7">MCT</shortName>
    </alternativeName>
</protein>
<dbReference type="FunFam" id="3.90.550.10:FF:000003">
    <property type="entry name" value="2-C-methyl-D-erythritol 4-phosphate cytidylyltransferase"/>
    <property type="match status" value="1"/>
</dbReference>
<feature type="compositionally biased region" description="Low complexity" evidence="8">
    <location>
        <begin position="234"/>
        <end position="256"/>
    </location>
</feature>
<dbReference type="InterPro" id="IPR018294">
    <property type="entry name" value="ISPD_synthase_CS"/>
</dbReference>
<evidence type="ECO:0000256" key="2">
    <source>
        <dbReference type="ARBA" id="ARBA00004787"/>
    </source>
</evidence>
<evidence type="ECO:0000256" key="3">
    <source>
        <dbReference type="ARBA" id="ARBA00009789"/>
    </source>
</evidence>
<evidence type="ECO:0000256" key="1">
    <source>
        <dbReference type="ARBA" id="ARBA00001282"/>
    </source>
</evidence>
<dbReference type="PANTHER" id="PTHR32125">
    <property type="entry name" value="2-C-METHYL-D-ERYTHRITOL 4-PHOSPHATE CYTIDYLYLTRANSFERASE, CHLOROPLASTIC"/>
    <property type="match status" value="1"/>
</dbReference>
<feature type="site" description="Positions MEP for the nucleophilic attack" evidence="7">
    <location>
        <position position="213"/>
    </location>
</feature>